<accession>A0A916JZ91</accession>
<dbReference type="InterPro" id="IPR039448">
    <property type="entry name" value="Beta_helix"/>
</dbReference>
<gene>
    <name evidence="5" type="ORF">PAESOLCIP111_02069</name>
</gene>
<comment type="caution">
    <text evidence="5">The sequence shown here is derived from an EMBL/GenBank/DDBJ whole genome shotgun (WGS) entry which is preliminary data.</text>
</comment>
<feature type="domain" description="Rhamnogalacturonase A/B/Epimerase-like pectate lyase" evidence="3">
    <location>
        <begin position="88"/>
        <end position="133"/>
    </location>
</feature>
<feature type="signal peptide" evidence="2">
    <location>
        <begin position="1"/>
        <end position="21"/>
    </location>
</feature>
<keyword evidence="6" id="KW-1185">Reference proteome</keyword>
<sequence>MTTFRKLLAASLLLVAGGCQAAAPAAPLPAAATAAQRTDSAADASGTTVAKADLKPAMPLSSVGAGLVNPDGTEHKLPEPNPVKGKTLNVVDFGADPADDGKDDRPAIARALEAARPGDEVYFPKGVYALKSVDSVNRAAHLIMKNGVNVRGQGRDDVVLVSDFDNRAQPGGASLLTHSNSAVIDMTGRSGIVISDLTISSSWQGAFPTDHKKNNEQRGGPKSGIYIDKSASGPAPSSIWIKRLAIEKFERTGVRISKAQDVVVDDCIFRKATDMGGGGAGYGVTFIGTPKFGAKGPVADASYNVVQNSKFDGTVSLRHGALLGYAAHHNTVRNNTFDRTRLDSIDLHGDGESYNEIYGNEVYGTQKGAGVGAGNTGGTPPNNHSAAGPNNHIHHNVIRNAMDGIVVIMGTPNTLIEQNEIISGSGEPDAVPMRSGITIKHAIGTTVRDNVIRNETKEKSVGIWLVHDSGDPSNNGLGAGDPQNTRITGNTLAGHTEAIKQEAGSGTVAENNTVSGKP</sequence>
<feature type="region of interest" description="Disordered" evidence="1">
    <location>
        <begin position="64"/>
        <end position="89"/>
    </location>
</feature>
<protein>
    <recommendedName>
        <fullName evidence="7">Pectate lyase superfamily protein domain-containing protein</fullName>
    </recommendedName>
</protein>
<proteinExistence type="predicted"/>
<evidence type="ECO:0000259" key="4">
    <source>
        <dbReference type="Pfam" id="PF13229"/>
    </source>
</evidence>
<evidence type="ECO:0000256" key="1">
    <source>
        <dbReference type="SAM" id="MobiDB-lite"/>
    </source>
</evidence>
<keyword evidence="2" id="KW-0732">Signal</keyword>
<dbReference type="AlphaFoldDB" id="A0A916JZ91"/>
<evidence type="ECO:0000256" key="2">
    <source>
        <dbReference type="SAM" id="SignalP"/>
    </source>
</evidence>
<dbReference type="SMART" id="SM00710">
    <property type="entry name" value="PbH1"/>
    <property type="match status" value="8"/>
</dbReference>
<evidence type="ECO:0000313" key="6">
    <source>
        <dbReference type="Proteomes" id="UP000693672"/>
    </source>
</evidence>
<feature type="chain" id="PRO_5037563809" description="Pectate lyase superfamily protein domain-containing protein" evidence="2">
    <location>
        <begin position="22"/>
        <end position="518"/>
    </location>
</feature>
<feature type="compositionally biased region" description="Polar residues" evidence="1">
    <location>
        <begin position="508"/>
        <end position="518"/>
    </location>
</feature>
<reference evidence="5" key="1">
    <citation type="submission" date="2021-06" db="EMBL/GenBank/DDBJ databases">
        <authorList>
            <person name="Criscuolo A."/>
        </authorList>
    </citation>
    <scope>NUCLEOTIDE SEQUENCE</scope>
    <source>
        <strain evidence="5">CIP111600</strain>
    </source>
</reference>
<dbReference type="Pfam" id="PF13229">
    <property type="entry name" value="Beta_helix"/>
    <property type="match status" value="1"/>
</dbReference>
<organism evidence="5 6">
    <name type="scientific">Paenibacillus solanacearum</name>
    <dbReference type="NCBI Taxonomy" id="2048548"/>
    <lineage>
        <taxon>Bacteria</taxon>
        <taxon>Bacillati</taxon>
        <taxon>Bacillota</taxon>
        <taxon>Bacilli</taxon>
        <taxon>Bacillales</taxon>
        <taxon>Paenibacillaceae</taxon>
        <taxon>Paenibacillus</taxon>
    </lineage>
</organism>
<dbReference type="PROSITE" id="PS51257">
    <property type="entry name" value="PROKAR_LIPOPROTEIN"/>
    <property type="match status" value="1"/>
</dbReference>
<dbReference type="InterPro" id="IPR024535">
    <property type="entry name" value="RHGA/B-epi-like_pectate_lyase"/>
</dbReference>
<feature type="region of interest" description="Disordered" evidence="1">
    <location>
        <begin position="208"/>
        <end position="234"/>
    </location>
</feature>
<dbReference type="Pfam" id="PF12708">
    <property type="entry name" value="Pect-lyase_RHGA_epim"/>
    <property type="match status" value="1"/>
</dbReference>
<evidence type="ECO:0008006" key="7">
    <source>
        <dbReference type="Google" id="ProtNLM"/>
    </source>
</evidence>
<dbReference type="Proteomes" id="UP000693672">
    <property type="component" value="Unassembled WGS sequence"/>
</dbReference>
<evidence type="ECO:0000313" key="5">
    <source>
        <dbReference type="EMBL" id="CAG7617975.1"/>
    </source>
</evidence>
<feature type="domain" description="Right handed beta helix" evidence="4">
    <location>
        <begin position="224"/>
        <end position="421"/>
    </location>
</feature>
<evidence type="ECO:0000259" key="3">
    <source>
        <dbReference type="Pfam" id="PF12708"/>
    </source>
</evidence>
<dbReference type="EMBL" id="CAJVAS010000007">
    <property type="protein sequence ID" value="CAG7617975.1"/>
    <property type="molecule type" value="Genomic_DNA"/>
</dbReference>
<feature type="region of interest" description="Disordered" evidence="1">
    <location>
        <begin position="499"/>
        <end position="518"/>
    </location>
</feature>
<name>A0A916JZ91_9BACL</name>
<dbReference type="InterPro" id="IPR006626">
    <property type="entry name" value="PbH1"/>
</dbReference>
<dbReference type="RefSeq" id="WP_218091860.1">
    <property type="nucleotide sequence ID" value="NZ_CAJVAS010000007.1"/>
</dbReference>